<reference evidence="1" key="1">
    <citation type="submission" date="2021-06" db="EMBL/GenBank/DDBJ databases">
        <authorList>
            <person name="Kallberg Y."/>
            <person name="Tangrot J."/>
            <person name="Rosling A."/>
        </authorList>
    </citation>
    <scope>NUCLEOTIDE SEQUENCE</scope>
    <source>
        <strain evidence="1">FL966</strain>
    </source>
</reference>
<keyword evidence="2" id="KW-1185">Reference proteome</keyword>
<dbReference type="OrthoDB" id="2426671at2759"/>
<accession>A0A9N9EGU8</accession>
<dbReference type="AlphaFoldDB" id="A0A9N9EGU8"/>
<protein>
    <submittedName>
        <fullName evidence="1">7395_t:CDS:1</fullName>
    </submittedName>
</protein>
<comment type="caution">
    <text evidence="1">The sequence shown here is derived from an EMBL/GenBank/DDBJ whole genome shotgun (WGS) entry which is preliminary data.</text>
</comment>
<dbReference type="EMBL" id="CAJVQA010008411">
    <property type="protein sequence ID" value="CAG8671323.1"/>
    <property type="molecule type" value="Genomic_DNA"/>
</dbReference>
<gene>
    <name evidence="1" type="ORF">CPELLU_LOCUS10290</name>
</gene>
<name>A0A9N9EGU8_9GLOM</name>
<sequence>MQDHPDRHYCLALVKSIKQFAFFFAKVSVIIFQDNKAKIDLDMPAVGQMFNMLQSINKPIRIVDYNFPAEFGQLLILSVYLMIKPNKTNDELRTECFIQDTQYDDMLKTNEEIQSV</sequence>
<proteinExistence type="predicted"/>
<organism evidence="1 2">
    <name type="scientific">Cetraspora pellucida</name>
    <dbReference type="NCBI Taxonomy" id="1433469"/>
    <lineage>
        <taxon>Eukaryota</taxon>
        <taxon>Fungi</taxon>
        <taxon>Fungi incertae sedis</taxon>
        <taxon>Mucoromycota</taxon>
        <taxon>Glomeromycotina</taxon>
        <taxon>Glomeromycetes</taxon>
        <taxon>Diversisporales</taxon>
        <taxon>Gigasporaceae</taxon>
        <taxon>Cetraspora</taxon>
    </lineage>
</organism>
<dbReference type="Proteomes" id="UP000789759">
    <property type="component" value="Unassembled WGS sequence"/>
</dbReference>
<evidence type="ECO:0000313" key="2">
    <source>
        <dbReference type="Proteomes" id="UP000789759"/>
    </source>
</evidence>
<evidence type="ECO:0000313" key="1">
    <source>
        <dbReference type="EMBL" id="CAG8671323.1"/>
    </source>
</evidence>